<feature type="compositionally biased region" description="Basic and acidic residues" evidence="1">
    <location>
        <begin position="54"/>
        <end position="66"/>
    </location>
</feature>
<reference evidence="2 3" key="1">
    <citation type="submission" date="2023-06" db="EMBL/GenBank/DDBJ databases">
        <title>Roseiconus lacunae JC819 isolated from Gulf of Mannar region, Tamil Nadu.</title>
        <authorList>
            <person name="Pk S."/>
            <person name="Ch S."/>
            <person name="Ch V.R."/>
        </authorList>
    </citation>
    <scope>NUCLEOTIDE SEQUENCE [LARGE SCALE GENOMIC DNA]</scope>
    <source>
        <strain evidence="2 3">JC819</strain>
    </source>
</reference>
<comment type="caution">
    <text evidence="2">The sequence shown here is derived from an EMBL/GenBank/DDBJ whole genome shotgun (WGS) entry which is preliminary data.</text>
</comment>
<name>A0ABT7PDR1_9BACT</name>
<organism evidence="2 3">
    <name type="scientific">Roseiconus lacunae</name>
    <dbReference type="NCBI Taxonomy" id="2605694"/>
    <lineage>
        <taxon>Bacteria</taxon>
        <taxon>Pseudomonadati</taxon>
        <taxon>Planctomycetota</taxon>
        <taxon>Planctomycetia</taxon>
        <taxon>Pirellulales</taxon>
        <taxon>Pirellulaceae</taxon>
        <taxon>Roseiconus</taxon>
    </lineage>
</organism>
<protein>
    <recommendedName>
        <fullName evidence="4">Helix-turn-helix domain-containing protein</fullName>
    </recommendedName>
</protein>
<evidence type="ECO:0000256" key="1">
    <source>
        <dbReference type="SAM" id="MobiDB-lite"/>
    </source>
</evidence>
<keyword evidence="3" id="KW-1185">Reference proteome</keyword>
<evidence type="ECO:0000313" key="2">
    <source>
        <dbReference type="EMBL" id="MDM4014616.1"/>
    </source>
</evidence>
<dbReference type="Proteomes" id="UP001239462">
    <property type="component" value="Unassembled WGS sequence"/>
</dbReference>
<sequence length="80" mass="9163">MTSYSIKSLATRWDCDHKTIRRMIESGQLKTFRIGVGDQRQSIRIRGESVEHVELGEVGSEDDRKSTRSTSAPQPSRKWV</sequence>
<evidence type="ECO:0008006" key="4">
    <source>
        <dbReference type="Google" id="ProtNLM"/>
    </source>
</evidence>
<dbReference type="EMBL" id="JASZZN010000003">
    <property type="protein sequence ID" value="MDM4014616.1"/>
    <property type="molecule type" value="Genomic_DNA"/>
</dbReference>
<proteinExistence type="predicted"/>
<accession>A0ABT7PDR1</accession>
<gene>
    <name evidence="2" type="ORF">QTN89_04180</name>
</gene>
<evidence type="ECO:0000313" key="3">
    <source>
        <dbReference type="Proteomes" id="UP001239462"/>
    </source>
</evidence>
<dbReference type="RefSeq" id="WP_289162300.1">
    <property type="nucleotide sequence ID" value="NZ_JASZZN010000003.1"/>
</dbReference>
<feature type="region of interest" description="Disordered" evidence="1">
    <location>
        <begin position="54"/>
        <end position="80"/>
    </location>
</feature>